<dbReference type="Gene3D" id="2.40.50.140">
    <property type="entry name" value="Nucleic acid-binding proteins"/>
    <property type="match status" value="1"/>
</dbReference>
<dbReference type="Gene3D" id="1.10.10.10">
    <property type="entry name" value="Winged helix-like DNA-binding domain superfamily/Winged helix DNA-binding domain"/>
    <property type="match status" value="1"/>
</dbReference>
<dbReference type="Proteomes" id="UP000782843">
    <property type="component" value="Unassembled WGS sequence"/>
</dbReference>
<dbReference type="PROSITE" id="PS50126">
    <property type="entry name" value="S1"/>
    <property type="match status" value="1"/>
</dbReference>
<organism evidence="2 3">
    <name type="scientific">Candidatus Dojkabacteria bacterium</name>
    <dbReference type="NCBI Taxonomy" id="2099670"/>
    <lineage>
        <taxon>Bacteria</taxon>
        <taxon>Candidatus Dojkabacteria</taxon>
    </lineage>
</organism>
<dbReference type="GO" id="GO:0003676">
    <property type="term" value="F:nucleic acid binding"/>
    <property type="evidence" value="ECO:0007669"/>
    <property type="project" value="InterPro"/>
</dbReference>
<gene>
    <name evidence="2" type="ORF">KC660_00570</name>
</gene>
<dbReference type="InterPro" id="IPR036388">
    <property type="entry name" value="WH-like_DNA-bd_sf"/>
</dbReference>
<dbReference type="EMBL" id="JAGQLG010000019">
    <property type="protein sequence ID" value="MCA9381884.1"/>
    <property type="molecule type" value="Genomic_DNA"/>
</dbReference>
<dbReference type="InterPro" id="IPR012340">
    <property type="entry name" value="NA-bd_OB-fold"/>
</dbReference>
<evidence type="ECO:0000313" key="3">
    <source>
        <dbReference type="Proteomes" id="UP000782843"/>
    </source>
</evidence>
<dbReference type="InterPro" id="IPR014464">
    <property type="entry name" value="CvfB_fam"/>
</dbReference>
<proteinExistence type="predicted"/>
<feature type="domain" description="S1 motif" evidence="1">
    <location>
        <begin position="22"/>
        <end position="82"/>
    </location>
</feature>
<name>A0A955RHT4_9BACT</name>
<dbReference type="InterPro" id="IPR040764">
    <property type="entry name" value="CvfB_WH"/>
</dbReference>
<reference evidence="2" key="1">
    <citation type="submission" date="2020-04" db="EMBL/GenBank/DDBJ databases">
        <authorList>
            <person name="Zhang T."/>
        </authorList>
    </citation>
    <scope>NUCLEOTIDE SEQUENCE</scope>
    <source>
        <strain evidence="2">HKST-UBA10</strain>
    </source>
</reference>
<reference evidence="2" key="2">
    <citation type="journal article" date="2021" name="Microbiome">
        <title>Successional dynamics and alternative stable states in a saline activated sludge microbial community over 9 years.</title>
        <authorList>
            <person name="Wang Y."/>
            <person name="Ye J."/>
            <person name="Ju F."/>
            <person name="Liu L."/>
            <person name="Boyd J.A."/>
            <person name="Deng Y."/>
            <person name="Parks D.H."/>
            <person name="Jiang X."/>
            <person name="Yin X."/>
            <person name="Woodcroft B.J."/>
            <person name="Tyson G.W."/>
            <person name="Hugenholtz P."/>
            <person name="Polz M.F."/>
            <person name="Zhang T."/>
        </authorList>
    </citation>
    <scope>NUCLEOTIDE SEQUENCE</scope>
    <source>
        <strain evidence="2">HKST-UBA10</strain>
    </source>
</reference>
<dbReference type="SUPFAM" id="SSF50249">
    <property type="entry name" value="Nucleic acid-binding proteins"/>
    <property type="match status" value="1"/>
</dbReference>
<evidence type="ECO:0000259" key="1">
    <source>
        <dbReference type="PROSITE" id="PS50126"/>
    </source>
</evidence>
<accession>A0A955RHT4</accession>
<dbReference type="Pfam" id="PF17783">
    <property type="entry name" value="WHD_CvfB"/>
    <property type="match status" value="1"/>
</dbReference>
<dbReference type="PANTHER" id="PTHR37296:SF1">
    <property type="entry name" value="CONSERVED VIRULENCE FACTOR B"/>
    <property type="match status" value="1"/>
</dbReference>
<evidence type="ECO:0000313" key="2">
    <source>
        <dbReference type="EMBL" id="MCA9381884.1"/>
    </source>
</evidence>
<protein>
    <recommendedName>
        <fullName evidence="1">S1 motif domain-containing protein</fullName>
    </recommendedName>
</protein>
<sequence>MNNTKGINRISDTVPEGVYTQNQQVRGYIHSITPLGYRVCFDDKYFGLLYKDEISGEYELNQKVDVYIKKVREDFKVDLSVQKVGYIESSKDVRTKILEALKKSNGVLRLSDKSSPELIFNELGMSKKKFKDGIGSLYREKVIVIYDDRVELKKDS</sequence>
<dbReference type="InterPro" id="IPR003029">
    <property type="entry name" value="S1_domain"/>
</dbReference>
<dbReference type="AlphaFoldDB" id="A0A955RHT4"/>
<dbReference type="PANTHER" id="PTHR37296">
    <property type="entry name" value="CONSERVED VIRULENCE FACTOR B"/>
    <property type="match status" value="1"/>
</dbReference>
<comment type="caution">
    <text evidence="2">The sequence shown here is derived from an EMBL/GenBank/DDBJ whole genome shotgun (WGS) entry which is preliminary data.</text>
</comment>